<reference evidence="1" key="4">
    <citation type="submission" date="2023-12" db="EMBL/GenBank/DDBJ databases">
        <authorList>
            <person name="Sun Q."/>
            <person name="Inoue M."/>
        </authorList>
    </citation>
    <scope>NUCLEOTIDE SEQUENCE</scope>
    <source>
        <strain evidence="1">JCM 10664</strain>
    </source>
</reference>
<dbReference type="EMBL" id="BMMT01000031">
    <property type="protein sequence ID" value="GGJ07049.1"/>
    <property type="molecule type" value="Genomic_DNA"/>
</dbReference>
<dbReference type="Proteomes" id="UP000597989">
    <property type="component" value="Unassembled WGS sequence"/>
</dbReference>
<dbReference type="EMBL" id="BAAAHC010000013">
    <property type="protein sequence ID" value="GAA0529587.1"/>
    <property type="molecule type" value="Genomic_DNA"/>
</dbReference>
<reference evidence="2 3" key="1">
    <citation type="journal article" date="2014" name="Int. J. Syst. Evol. Microbiol.">
        <title>Complete genome sequence of Corynebacterium casei LMG S-19264T (=DSM 44701T), isolated from a smear-ripened cheese.</title>
        <authorList>
            <consortium name="US DOE Joint Genome Institute (JGI-PGF)"/>
            <person name="Walter F."/>
            <person name="Albersmeier A."/>
            <person name="Kalinowski J."/>
            <person name="Ruckert C."/>
        </authorList>
    </citation>
    <scope>NUCLEOTIDE SEQUENCE [LARGE SCALE GENOMIC DNA]</scope>
    <source>
        <strain evidence="2 3">CGMCC 4.7206</strain>
    </source>
</reference>
<protein>
    <submittedName>
        <fullName evidence="2">Uncharacterized protein</fullName>
    </submittedName>
</protein>
<gene>
    <name evidence="1" type="ORF">GCM10009545_35010</name>
    <name evidence="2" type="ORF">GCM10011581_49960</name>
</gene>
<dbReference type="AlphaFoldDB" id="A0A917NK82"/>
<dbReference type="Proteomes" id="UP001500220">
    <property type="component" value="Unassembled WGS sequence"/>
</dbReference>
<name>A0A917NK82_9PSEU</name>
<evidence type="ECO:0000313" key="4">
    <source>
        <dbReference type="Proteomes" id="UP001500220"/>
    </source>
</evidence>
<evidence type="ECO:0000313" key="3">
    <source>
        <dbReference type="Proteomes" id="UP000597989"/>
    </source>
</evidence>
<comment type="caution">
    <text evidence="2">The sequence shown here is derived from an EMBL/GenBank/DDBJ whole genome shotgun (WGS) entry which is preliminary data.</text>
</comment>
<organism evidence="2 3">
    <name type="scientific">Saccharopolyspora thermophila</name>
    <dbReference type="NCBI Taxonomy" id="89367"/>
    <lineage>
        <taxon>Bacteria</taxon>
        <taxon>Bacillati</taxon>
        <taxon>Actinomycetota</taxon>
        <taxon>Actinomycetes</taxon>
        <taxon>Pseudonocardiales</taxon>
        <taxon>Pseudonocardiaceae</taxon>
        <taxon>Saccharopolyspora</taxon>
    </lineage>
</organism>
<keyword evidence="4" id="KW-1185">Reference proteome</keyword>
<accession>A0A917NK82</accession>
<evidence type="ECO:0000313" key="2">
    <source>
        <dbReference type="EMBL" id="GGJ07049.1"/>
    </source>
</evidence>
<reference evidence="2" key="3">
    <citation type="submission" date="2020-09" db="EMBL/GenBank/DDBJ databases">
        <authorList>
            <person name="Sun Q."/>
            <person name="Zhou Y."/>
        </authorList>
    </citation>
    <scope>NUCLEOTIDE SEQUENCE</scope>
    <source>
        <strain evidence="2">CGMCC 4.7206</strain>
    </source>
</reference>
<proteinExistence type="predicted"/>
<reference evidence="1 4" key="2">
    <citation type="journal article" date="2019" name="Int. J. Syst. Evol. Microbiol.">
        <title>The Global Catalogue of Microorganisms (GCM) 10K type strain sequencing project: providing services to taxonomists for standard genome sequencing and annotation.</title>
        <authorList>
            <consortium name="The Broad Institute Genomics Platform"/>
            <consortium name="The Broad Institute Genome Sequencing Center for Infectious Disease"/>
            <person name="Wu L."/>
            <person name="Ma J."/>
        </authorList>
    </citation>
    <scope>NUCLEOTIDE SEQUENCE [LARGE SCALE GENOMIC DNA]</scope>
    <source>
        <strain evidence="1 4">JCM 10664</strain>
    </source>
</reference>
<evidence type="ECO:0000313" key="1">
    <source>
        <dbReference type="EMBL" id="GAA0529587.1"/>
    </source>
</evidence>
<sequence>MSSRQTGLTPTGLAGTPHTSVITLRDHRLCDAVGVFVAADQRIVEFTVDGSVEFVALDGGMDTGRDRRTTAGETRGVLYRSVTGRVSCTGEGSP</sequence>